<gene>
    <name evidence="1" type="ORF">AAFF_G00163690</name>
</gene>
<organism evidence="1 2">
    <name type="scientific">Aldrovandia affinis</name>
    <dbReference type="NCBI Taxonomy" id="143900"/>
    <lineage>
        <taxon>Eukaryota</taxon>
        <taxon>Metazoa</taxon>
        <taxon>Chordata</taxon>
        <taxon>Craniata</taxon>
        <taxon>Vertebrata</taxon>
        <taxon>Euteleostomi</taxon>
        <taxon>Actinopterygii</taxon>
        <taxon>Neopterygii</taxon>
        <taxon>Teleostei</taxon>
        <taxon>Notacanthiformes</taxon>
        <taxon>Halosauridae</taxon>
        <taxon>Aldrovandia</taxon>
    </lineage>
</organism>
<sequence>MAFATLSHPVSGTQTARVVRIMKMAASAWRYRGPIPKVPAPSAERRVGGRHGDKEGRGTRWLFFPETAPFSVLQEGPGRGPMPASLPLRGPAACFKPAARPRACRREQRKQTRRICVTFWGCLGSVPRAPVIQAGLLARAFAPPDPRTL</sequence>
<accession>A0AAD7T1D3</accession>
<evidence type="ECO:0000313" key="2">
    <source>
        <dbReference type="Proteomes" id="UP001221898"/>
    </source>
</evidence>
<name>A0AAD7T1D3_9TELE</name>
<proteinExistence type="predicted"/>
<dbReference type="EMBL" id="JAINUG010000022">
    <property type="protein sequence ID" value="KAJ8411561.1"/>
    <property type="molecule type" value="Genomic_DNA"/>
</dbReference>
<dbReference type="AlphaFoldDB" id="A0AAD7T1D3"/>
<dbReference type="Proteomes" id="UP001221898">
    <property type="component" value="Unassembled WGS sequence"/>
</dbReference>
<evidence type="ECO:0000313" key="1">
    <source>
        <dbReference type="EMBL" id="KAJ8411561.1"/>
    </source>
</evidence>
<comment type="caution">
    <text evidence="1">The sequence shown here is derived from an EMBL/GenBank/DDBJ whole genome shotgun (WGS) entry which is preliminary data.</text>
</comment>
<reference evidence="1" key="1">
    <citation type="journal article" date="2023" name="Science">
        <title>Genome structures resolve the early diversification of teleost fishes.</title>
        <authorList>
            <person name="Parey E."/>
            <person name="Louis A."/>
            <person name="Montfort J."/>
            <person name="Bouchez O."/>
            <person name="Roques C."/>
            <person name="Iampietro C."/>
            <person name="Lluch J."/>
            <person name="Castinel A."/>
            <person name="Donnadieu C."/>
            <person name="Desvignes T."/>
            <person name="Floi Bucao C."/>
            <person name="Jouanno E."/>
            <person name="Wen M."/>
            <person name="Mejri S."/>
            <person name="Dirks R."/>
            <person name="Jansen H."/>
            <person name="Henkel C."/>
            <person name="Chen W.J."/>
            <person name="Zahm M."/>
            <person name="Cabau C."/>
            <person name="Klopp C."/>
            <person name="Thompson A.W."/>
            <person name="Robinson-Rechavi M."/>
            <person name="Braasch I."/>
            <person name="Lecointre G."/>
            <person name="Bobe J."/>
            <person name="Postlethwait J.H."/>
            <person name="Berthelot C."/>
            <person name="Roest Crollius H."/>
            <person name="Guiguen Y."/>
        </authorList>
    </citation>
    <scope>NUCLEOTIDE SEQUENCE</scope>
    <source>
        <strain evidence="1">NC1722</strain>
    </source>
</reference>
<keyword evidence="2" id="KW-1185">Reference proteome</keyword>
<protein>
    <submittedName>
        <fullName evidence="1">Uncharacterized protein</fullName>
    </submittedName>
</protein>